<evidence type="ECO:0000313" key="2">
    <source>
        <dbReference type="EMBL" id="TXI29237.1"/>
    </source>
</evidence>
<feature type="transmembrane region" description="Helical" evidence="1">
    <location>
        <begin position="1888"/>
        <end position="1907"/>
    </location>
</feature>
<proteinExistence type="predicted"/>
<organism evidence="2 3">
    <name type="scientific">Nitrosomonas oligotropha</name>
    <dbReference type="NCBI Taxonomy" id="42354"/>
    <lineage>
        <taxon>Bacteria</taxon>
        <taxon>Pseudomonadati</taxon>
        <taxon>Pseudomonadota</taxon>
        <taxon>Betaproteobacteria</taxon>
        <taxon>Nitrosomonadales</taxon>
        <taxon>Nitrosomonadaceae</taxon>
        <taxon>Nitrosomonas</taxon>
    </lineage>
</organism>
<gene>
    <name evidence="2" type="ORF">E6Q60_04875</name>
</gene>
<dbReference type="Proteomes" id="UP000321055">
    <property type="component" value="Unassembled WGS sequence"/>
</dbReference>
<keyword evidence="1" id="KW-1133">Transmembrane helix</keyword>
<evidence type="ECO:0000256" key="1">
    <source>
        <dbReference type="SAM" id="Phobius"/>
    </source>
</evidence>
<keyword evidence="1" id="KW-0812">Transmembrane</keyword>
<reference evidence="2 3" key="1">
    <citation type="submission" date="2018-09" db="EMBL/GenBank/DDBJ databases">
        <title>Metagenome Assembled Genomes from an Advanced Water Purification Facility.</title>
        <authorList>
            <person name="Stamps B.W."/>
            <person name="Spear J.R."/>
        </authorList>
    </citation>
    <scope>NUCLEOTIDE SEQUENCE [LARGE SCALE GENOMIC DNA]</scope>
    <source>
        <strain evidence="2">Bin_54_1</strain>
    </source>
</reference>
<comment type="caution">
    <text evidence="2">The sequence shown here is derived from an EMBL/GenBank/DDBJ whole genome shotgun (WGS) entry which is preliminary data.</text>
</comment>
<dbReference type="EMBL" id="SSFX01000038">
    <property type="protein sequence ID" value="TXI29237.1"/>
    <property type="molecule type" value="Genomic_DNA"/>
</dbReference>
<accession>A0A5C7VUB4</accession>
<name>A0A5C7VUB4_9PROT</name>
<protein>
    <submittedName>
        <fullName evidence="2">Uncharacterized protein</fullName>
    </submittedName>
</protein>
<evidence type="ECO:0000313" key="3">
    <source>
        <dbReference type="Proteomes" id="UP000321055"/>
    </source>
</evidence>
<feature type="transmembrane region" description="Helical" evidence="1">
    <location>
        <begin position="1965"/>
        <end position="1985"/>
    </location>
</feature>
<keyword evidence="1" id="KW-0472">Membrane</keyword>
<feature type="transmembrane region" description="Helical" evidence="1">
    <location>
        <begin position="1919"/>
        <end position="1945"/>
    </location>
</feature>
<sequence length="2082" mass="231971">MKLIIKTPYPGHVLELIGEHLRLDSGEYLNVFEFSELRLSRGEVTLIWRVDARNDLVDLPNEGRQQFSSAMCKGLTKLSEDEYLLDADSFGWPRWVQLLFHVNSPLTPEEQGVWVRVILEYDDVQGLHFAHNPHTPLSRTCAFWIYAEGWQQTISAPPTWVTNNLNKEWWLEHGDLGRCPSRGNRLLHAEPHSSEPLKANLLDIDPALKARKASDYRFSFALAARNGEWEVCILFAMDADFGTPPAVSGYATLLDFADRASAPLCASGARLVCAPRDGGWELDWLNVPGAQSPFLRRDAFTLETLSHALLSQHALGLAATRARNRLSFVPTWIQTSDPNDVVRLRFRLQADSNGRLADIELYRILTTKSQHRMILTLGGALGLVDEAWKLKVKASNRKINSPEDFLNWELQSDGSFETHTIAVGAVKLSVIGPINDIKDKDGKIINGLTLSRSPQGVHYRRAPLESDLTLHFEKATYTAFSMDPELGFETLSAVEKRPRPWALDLQDPKEYTLFLRERSRHDQSRLLLLQLKVEHENQNEWHSDVMLIDPSPFTAVRVRTTERLLKGEIFAEYVDDADQAPEWRFYSERGEMTAILPPQGIGEEMIKGYVHRDKPGGGRELLPRPNTLLDFRLTPNARLQLDRTDIDMARSEAPWSLRRLLGRRLGAVGVKLTRADFELLYGMQARLEARGLRIAELDGFIGRIPLSDELWDAYLRAEQILDAKQQLNVQQGHALRVAKWMSGLWNRPSWWRVYADLSKREHLVVDSVKYSLRPKRQTANPFSIGELASKEALPENEALHLTTKPHDVPRLPLRGGVDWPFQSPNIYEELLRKPDSSGGSIEGLVFGSLGGEGAQTAAFNNGKTLIITNTRQGRLDALTLIRVGRIAMTWNKARHVIMYERTTRRASRYVGSAPTDGKDNIEKQPPFEGVAALRKVREYIEITEPRRRYPDTPTELPISGPLVQSVFATTVIPVRSSWGRDIRYGFILALHGPMEAGDAPFFPEPQVFLDLARAPGKGEGTIAQRITSTEKLVFFTSTRDQDGGDTDLWPAWPDVDYPLLAPPAAPELPYGSSFRGRTRQPDASAIELGMGPFTFSLTPAEEAVNLMHGRPVSGLEAKVHNINLARGLPERSKVGKLGDAPTNFAQVHAQLLDGLNELCSELRERVAAGADIAIASQPEFQQDVKKLLEGLRMVATKDVGGTLAKSSDWLALQNERNRCFRVAVDAEAAKLKKQLEDQARLLIGTAEDAHARASALSESVAQQALSKIGEVSFVPRLALEALSSLGSELERRFTARLDDLRKDALRDLAQVEDLFRVNPERAAELNARWRERMAALPSELRHLTDLLSVAMDDTVGQWFSRLQRVDDKNVKHQTLFDELVPKFSPALAAAGEATERWIDSIPPFDLAPPDFWTLRSNIEKMLSAAIVQPLAREIEEYLAKRMGELGDWTSKLVAAQTSLNAWADDLSSALRNAPDVQQMTQELEAAAATLQTKLQAGAHDITEQLGSAVQYLPFKELQGSLDALGSLGTQVDNALKAVEAQLQGSVGEFEAVLREQAVITEQYVQAGARQMEEWARAELGPVIEIGKENVNSALETLRVYAEGPVTEAIQVSRERLGYYYHQAEEALQLTHASAMFNDLGQEVLNSLSTRIPFDRIRDRLLPMLNGFAVRDLFPDFCGIKLTYLLPDLDVPLDDDHQYDWLRVQHGFDKERLAAWAKVNIDKRFDEDAILFDLGSVKLRLLKPRFAALSDILIEKEGGRRQITAASLDADFELSLNDKPMVTLREGMLSFDERGELKFDFDSEKMMLAEELQFITDALRALMPQVEGLTITPLLPSGIDASLTLPLPDIGTGAFTLTGVTLNSRFGLLVGNGFEIRTGLWLSRPERPFGMAVLFLGGGGWFGIDVNYKPPSEFVTRVSVGLSAGAFVAVNFGFAYGSAGILFTFGVDFYRNWQTSVGSTAVSLGLLIWGEFSILGIASASIRLMLRITYIDGGMIGRGNLSVRIRLCWCYTLNVSRSVEKVFAKPSGTSSDNTSLATQKTARKPAIAGAARAFDVPASAARYQDLPEPDDCAVDDYFTTLAI</sequence>